<evidence type="ECO:0000259" key="10">
    <source>
        <dbReference type="Pfam" id="PF00155"/>
    </source>
</evidence>
<evidence type="ECO:0000256" key="1">
    <source>
        <dbReference type="ARBA" id="ARBA00001933"/>
    </source>
</evidence>
<gene>
    <name evidence="11" type="ORF">BB561_001582</name>
</gene>
<dbReference type="STRING" id="133385.A0A2T9YTZ9"/>
<evidence type="ECO:0000256" key="7">
    <source>
        <dbReference type="ARBA" id="ARBA00077894"/>
    </source>
</evidence>
<dbReference type="InterPro" id="IPR004839">
    <property type="entry name" value="Aminotransferase_I/II_large"/>
</dbReference>
<dbReference type="Gene3D" id="1.10.287.1970">
    <property type="match status" value="1"/>
</dbReference>
<dbReference type="FunFam" id="3.90.1150.10:FF:000010">
    <property type="entry name" value="Alanine aminotransferase 2"/>
    <property type="match status" value="1"/>
</dbReference>
<dbReference type="AlphaFoldDB" id="A0A2T9YTZ9"/>
<dbReference type="SUPFAM" id="SSF53383">
    <property type="entry name" value="PLP-dependent transferases"/>
    <property type="match status" value="1"/>
</dbReference>
<dbReference type="EMBL" id="MBFR01000046">
    <property type="protein sequence ID" value="PVU95813.1"/>
    <property type="molecule type" value="Genomic_DNA"/>
</dbReference>
<dbReference type="FunFam" id="3.40.640.10:FF:000012">
    <property type="entry name" value="alanine aminotransferase 2"/>
    <property type="match status" value="1"/>
</dbReference>
<dbReference type="PANTHER" id="PTHR11751:SF29">
    <property type="entry name" value="ALANINE TRANSAMINASE"/>
    <property type="match status" value="1"/>
</dbReference>
<organism evidence="11 12">
    <name type="scientific">Smittium simulii</name>
    <dbReference type="NCBI Taxonomy" id="133385"/>
    <lineage>
        <taxon>Eukaryota</taxon>
        <taxon>Fungi</taxon>
        <taxon>Fungi incertae sedis</taxon>
        <taxon>Zoopagomycota</taxon>
        <taxon>Kickxellomycotina</taxon>
        <taxon>Harpellomycetes</taxon>
        <taxon>Harpellales</taxon>
        <taxon>Legeriomycetaceae</taxon>
        <taxon>Smittium</taxon>
    </lineage>
</organism>
<comment type="similarity">
    <text evidence="6">Belongs to the class-I pyridoxal-phosphate-dependent aminotransferase family. Alanine aminotransferase subfamily.</text>
</comment>
<accession>A0A2T9YTZ9</accession>
<dbReference type="InterPro" id="IPR045088">
    <property type="entry name" value="ALAT1/2-like"/>
</dbReference>
<reference evidence="11 12" key="1">
    <citation type="journal article" date="2018" name="MBio">
        <title>Comparative Genomics Reveals the Core Gene Toolbox for the Fungus-Insect Symbiosis.</title>
        <authorList>
            <person name="Wang Y."/>
            <person name="Stata M."/>
            <person name="Wang W."/>
            <person name="Stajich J.E."/>
            <person name="White M.M."/>
            <person name="Moncalvo J.M."/>
        </authorList>
    </citation>
    <scope>NUCLEOTIDE SEQUENCE [LARGE SCALE GENOMIC DNA]</scope>
    <source>
        <strain evidence="11 12">SWE-8-4</strain>
    </source>
</reference>
<dbReference type="GO" id="GO:0042853">
    <property type="term" value="P:L-alanine catabolic process"/>
    <property type="evidence" value="ECO:0007669"/>
    <property type="project" value="UniProtKB-UniPathway"/>
</dbReference>
<dbReference type="FunFam" id="1.10.287.1970:FF:000001">
    <property type="entry name" value="Alanine aminotransferase 2"/>
    <property type="match status" value="1"/>
</dbReference>
<dbReference type="Proteomes" id="UP000245383">
    <property type="component" value="Unassembled WGS sequence"/>
</dbReference>
<dbReference type="GO" id="GO:0030170">
    <property type="term" value="F:pyridoxal phosphate binding"/>
    <property type="evidence" value="ECO:0007669"/>
    <property type="project" value="InterPro"/>
</dbReference>
<evidence type="ECO:0000256" key="8">
    <source>
        <dbReference type="ARBA" id="ARBA00078532"/>
    </source>
</evidence>
<dbReference type="CDD" id="cd00609">
    <property type="entry name" value="AAT_like"/>
    <property type="match status" value="1"/>
</dbReference>
<evidence type="ECO:0000256" key="5">
    <source>
        <dbReference type="ARBA" id="ARBA00022898"/>
    </source>
</evidence>
<dbReference type="Pfam" id="PF00155">
    <property type="entry name" value="Aminotran_1_2"/>
    <property type="match status" value="1"/>
</dbReference>
<name>A0A2T9YTZ9_9FUNG</name>
<comment type="subunit">
    <text evidence="2">Homodimer.</text>
</comment>
<evidence type="ECO:0000313" key="11">
    <source>
        <dbReference type="EMBL" id="PVU95813.1"/>
    </source>
</evidence>
<dbReference type="OrthoDB" id="1732682at2759"/>
<dbReference type="InterPro" id="IPR015421">
    <property type="entry name" value="PyrdxlP-dep_Trfase_major"/>
</dbReference>
<protein>
    <recommendedName>
        <fullName evidence="7">Glutamate pyruvate transaminase</fullName>
    </recommendedName>
    <alternativeName>
        <fullName evidence="8">Glutamic--alanine transaminase</fullName>
    </alternativeName>
    <alternativeName>
        <fullName evidence="9">Glutamic--pyruvic transaminase</fullName>
    </alternativeName>
</protein>
<dbReference type="Gene3D" id="3.90.1150.10">
    <property type="entry name" value="Aspartate Aminotransferase, domain 1"/>
    <property type="match status" value="1"/>
</dbReference>
<evidence type="ECO:0000313" key="12">
    <source>
        <dbReference type="Proteomes" id="UP000245383"/>
    </source>
</evidence>
<evidence type="ECO:0000256" key="3">
    <source>
        <dbReference type="ARBA" id="ARBA00022576"/>
    </source>
</evidence>
<dbReference type="PANTHER" id="PTHR11751">
    <property type="entry name" value="ALANINE AMINOTRANSFERASE"/>
    <property type="match status" value="1"/>
</dbReference>
<dbReference type="InterPro" id="IPR015424">
    <property type="entry name" value="PyrdxlP-dep_Trfase"/>
</dbReference>
<evidence type="ECO:0000256" key="4">
    <source>
        <dbReference type="ARBA" id="ARBA00022679"/>
    </source>
</evidence>
<proteinExistence type="inferred from homology"/>
<dbReference type="UniPathway" id="UPA00528">
    <property type="reaction ID" value="UER00586"/>
</dbReference>
<keyword evidence="4" id="KW-0808">Transferase</keyword>
<evidence type="ECO:0000256" key="6">
    <source>
        <dbReference type="ARBA" id="ARBA00025785"/>
    </source>
</evidence>
<evidence type="ECO:0000256" key="2">
    <source>
        <dbReference type="ARBA" id="ARBA00011738"/>
    </source>
</evidence>
<dbReference type="GO" id="GO:0008483">
    <property type="term" value="F:transaminase activity"/>
    <property type="evidence" value="ECO:0007669"/>
    <property type="project" value="UniProtKB-KW"/>
</dbReference>
<feature type="domain" description="Aminotransferase class I/classII large" evidence="10">
    <location>
        <begin position="126"/>
        <end position="492"/>
    </location>
</feature>
<dbReference type="InterPro" id="IPR015422">
    <property type="entry name" value="PyrdxlP-dep_Trfase_small"/>
</dbReference>
<keyword evidence="5" id="KW-0663">Pyridoxal phosphate</keyword>
<keyword evidence="3" id="KW-0032">Aminotransferase</keyword>
<comment type="cofactor">
    <cofactor evidence="1">
        <name>pyridoxal 5'-phosphate</name>
        <dbReference type="ChEBI" id="CHEBI:597326"/>
    </cofactor>
</comment>
<dbReference type="Gene3D" id="3.40.640.10">
    <property type="entry name" value="Type I PLP-dependent aspartate aminotransferase-like (Major domain)"/>
    <property type="match status" value="1"/>
</dbReference>
<evidence type="ECO:0000256" key="9">
    <source>
        <dbReference type="ARBA" id="ARBA00080525"/>
    </source>
</evidence>
<keyword evidence="12" id="KW-1185">Reference proteome</keyword>
<comment type="caution">
    <text evidence="11">The sequence shown here is derived from an EMBL/GenBank/DDBJ whole genome shotgun (WGS) entry which is preliminary data.</text>
</comment>
<sequence>MSALTNTAFRRLAFSKFTMLSQTSTLKIAASFSTTSVSRDKVLTLDSINSRVRDMEYAVRGALPIRAEQIEAELKTAHKYPFSQTVYCNIGNPQQLGQQPITFLRQVSALVDYPQLLAPENKDKTSLLFPQDAIERASQIMSVVGSSVGAYSGSTGYLKIRQDVADFIEARDGYPSNPANIQLTNGASGAVERVLELIVSNPDVGIMIPIPQYPLYTASLTRFGAHAVSYYLKEEEGWGMDIAGLSRALAESKAKGIDVRAIVVINPGNPTGGVLSEQNMRDIVTFCENQNLVILADEVYQTNIFAPLKRPFVSFKKVVSEMRSTVELFSFHSISKGMIGECGRRGGYLEMHNISDSVASILYKMASVSLCSNVLGQIAIDIMVNPPKPADPSFDQYNTEIDTIYKSLKSRSQKLCNAFNAQENISCQPAQGSMYLFPQINLPKKFLDFCSKNSKTPDEEYCMRMLESTGVCVVPGSGFGQLAGTWHFRCTFLPLEAHFDAFIASFDTFHHNFMNEFRD</sequence>